<keyword evidence="3" id="KW-1185">Reference proteome</keyword>
<keyword evidence="1" id="KW-0472">Membrane</keyword>
<evidence type="ECO:0000313" key="2">
    <source>
        <dbReference type="EMBL" id="MDP9792631.1"/>
    </source>
</evidence>
<gene>
    <name evidence="2" type="ORF">J2S43_001143</name>
</gene>
<feature type="transmembrane region" description="Helical" evidence="1">
    <location>
        <begin position="84"/>
        <end position="108"/>
    </location>
</feature>
<sequence>MGYDYSQGAGASPRRGEALAAGRRCDHRGTLASVPAVYRAGLATVTFEQSRVSDFGIHSRERGTGIVRSALAERLAPPQKLPSWVPPAVVAGVGVGGLALSVVASVAASVTGEEVGGVGLLVLISVVMIIGGAGMAGFLWRVERRAGRLVKRARGLWQTSWFCSVCGVVVLVDGRVIRNGPVAPALLKAASRSMR</sequence>
<keyword evidence="1" id="KW-1133">Transmembrane helix</keyword>
<feature type="transmembrane region" description="Helical" evidence="1">
    <location>
        <begin position="120"/>
        <end position="142"/>
    </location>
</feature>
<evidence type="ECO:0000313" key="3">
    <source>
        <dbReference type="Proteomes" id="UP001240984"/>
    </source>
</evidence>
<organism evidence="2 3">
    <name type="scientific">Catenuloplanes nepalensis</name>
    <dbReference type="NCBI Taxonomy" id="587533"/>
    <lineage>
        <taxon>Bacteria</taxon>
        <taxon>Bacillati</taxon>
        <taxon>Actinomycetota</taxon>
        <taxon>Actinomycetes</taxon>
        <taxon>Micromonosporales</taxon>
        <taxon>Micromonosporaceae</taxon>
        <taxon>Catenuloplanes</taxon>
    </lineage>
</organism>
<dbReference type="RefSeq" id="WP_306827498.1">
    <property type="nucleotide sequence ID" value="NZ_JAUSRA010000001.1"/>
</dbReference>
<dbReference type="EMBL" id="JAUSRA010000001">
    <property type="protein sequence ID" value="MDP9792631.1"/>
    <property type="molecule type" value="Genomic_DNA"/>
</dbReference>
<keyword evidence="1" id="KW-0812">Transmembrane</keyword>
<evidence type="ECO:0000256" key="1">
    <source>
        <dbReference type="SAM" id="Phobius"/>
    </source>
</evidence>
<comment type="caution">
    <text evidence="2">The sequence shown here is derived from an EMBL/GenBank/DDBJ whole genome shotgun (WGS) entry which is preliminary data.</text>
</comment>
<dbReference type="Proteomes" id="UP001240984">
    <property type="component" value="Unassembled WGS sequence"/>
</dbReference>
<proteinExistence type="predicted"/>
<accession>A0ABT9MMS6</accession>
<reference evidence="2 3" key="1">
    <citation type="submission" date="2023-07" db="EMBL/GenBank/DDBJ databases">
        <title>Sequencing the genomes of 1000 actinobacteria strains.</title>
        <authorList>
            <person name="Klenk H.-P."/>
        </authorList>
    </citation>
    <scope>NUCLEOTIDE SEQUENCE [LARGE SCALE GENOMIC DNA]</scope>
    <source>
        <strain evidence="2 3">DSM 44710</strain>
    </source>
</reference>
<protein>
    <submittedName>
        <fullName evidence="2">Uncharacterized protein</fullName>
    </submittedName>
</protein>
<name>A0ABT9MMS6_9ACTN</name>